<evidence type="ECO:0000256" key="2">
    <source>
        <dbReference type="ARBA" id="ARBA00011897"/>
    </source>
</evidence>
<dbReference type="InterPro" id="IPR051167">
    <property type="entry name" value="Prolyl_oligopep/macrocyclase"/>
</dbReference>
<dbReference type="PANTHER" id="PTHR42881">
    <property type="entry name" value="PROLYL ENDOPEPTIDASE"/>
    <property type="match status" value="1"/>
</dbReference>
<evidence type="ECO:0000259" key="7">
    <source>
        <dbReference type="Pfam" id="PF02897"/>
    </source>
</evidence>
<keyword evidence="3" id="KW-0645">Protease</keyword>
<keyword evidence="4" id="KW-0378">Hydrolase</keyword>
<sequence length="363" mass="39268">MNDAKLLGVRLLVAYLVDARAELRRFRPDGSPDGVVELPGLGTAGGFRGDPEDPEAFFAFTSFDAPTTVYRYDVATGARTVWAEPKAAGDLGRIAVEQRFCRSKDGTRVPIFVVRRRDTAQPAPTLLYAYDGFGISMAPFYSPAWTAWVEQGGVVAVANVRGGGEYGRAWHEAGRRERKQTVFDDVIATAEHLIAEGVTPADGLTIQGESHGGLLVGAVVNQRPELFAAALPGVGVMDMLRFDRFTGGQLWVGEFGSPRDEAGFLTLRAYSPYHTIAEGKRYPAILATTADTDDRVVPLHTFKYVAALQAAEIGPRPRLVRVETRAGHGMGKPIDKTIEEVADLWAFAARWTGLGAGLMTGEV</sequence>
<dbReference type="EMBL" id="BPRC01000003">
    <property type="protein sequence ID" value="GJE64377.1"/>
    <property type="molecule type" value="Genomic_DNA"/>
</dbReference>
<organism evidence="8 9">
    <name type="scientific">Methylorubrum aminovorans</name>
    <dbReference type="NCBI Taxonomy" id="269069"/>
    <lineage>
        <taxon>Bacteria</taxon>
        <taxon>Pseudomonadati</taxon>
        <taxon>Pseudomonadota</taxon>
        <taxon>Alphaproteobacteria</taxon>
        <taxon>Hyphomicrobiales</taxon>
        <taxon>Methylobacteriaceae</taxon>
        <taxon>Methylorubrum</taxon>
    </lineage>
</organism>
<dbReference type="SUPFAM" id="SSF53474">
    <property type="entry name" value="alpha/beta-Hydrolases"/>
    <property type="match status" value="1"/>
</dbReference>
<keyword evidence="5" id="KW-0720">Serine protease</keyword>
<dbReference type="Proteomes" id="UP001055039">
    <property type="component" value="Unassembled WGS sequence"/>
</dbReference>
<protein>
    <recommendedName>
        <fullName evidence="2">prolyl oligopeptidase</fullName>
        <ecNumber evidence="2">3.4.21.26</ecNumber>
    </recommendedName>
</protein>
<dbReference type="PRINTS" id="PR00862">
    <property type="entry name" value="PROLIGOPTASE"/>
</dbReference>
<feature type="domain" description="Peptidase S9 prolyl oligopeptidase catalytic" evidence="6">
    <location>
        <begin position="147"/>
        <end position="353"/>
    </location>
</feature>
<evidence type="ECO:0000256" key="5">
    <source>
        <dbReference type="ARBA" id="ARBA00022825"/>
    </source>
</evidence>
<dbReference type="InterPro" id="IPR001375">
    <property type="entry name" value="Peptidase_S9_cat"/>
</dbReference>
<dbReference type="Gene3D" id="3.40.50.1820">
    <property type="entry name" value="alpha/beta hydrolase"/>
    <property type="match status" value="1"/>
</dbReference>
<evidence type="ECO:0000259" key="6">
    <source>
        <dbReference type="Pfam" id="PF00326"/>
    </source>
</evidence>
<evidence type="ECO:0000313" key="8">
    <source>
        <dbReference type="EMBL" id="GJE64377.1"/>
    </source>
</evidence>
<dbReference type="InterPro" id="IPR023302">
    <property type="entry name" value="Pept_S9A_N"/>
</dbReference>
<dbReference type="EC" id="3.4.21.26" evidence="2"/>
<comment type="catalytic activity">
    <reaction evidence="1">
        <text>Hydrolysis of Pro-|-Xaa &gt;&gt; Ala-|-Xaa in oligopeptides.</text>
        <dbReference type="EC" id="3.4.21.26"/>
    </reaction>
</comment>
<reference evidence="8" key="1">
    <citation type="journal article" date="2021" name="Front. Microbiol.">
        <title>Comprehensive Comparative Genomics and Phenotyping of Methylobacterium Species.</title>
        <authorList>
            <person name="Alessa O."/>
            <person name="Ogura Y."/>
            <person name="Fujitani Y."/>
            <person name="Takami H."/>
            <person name="Hayashi T."/>
            <person name="Sahin N."/>
            <person name="Tani A."/>
        </authorList>
    </citation>
    <scope>NUCLEOTIDE SEQUENCE</scope>
    <source>
        <strain evidence="8">NBRC 15686</strain>
    </source>
</reference>
<evidence type="ECO:0000256" key="1">
    <source>
        <dbReference type="ARBA" id="ARBA00001070"/>
    </source>
</evidence>
<proteinExistence type="predicted"/>
<accession>A0ABQ4UC08</accession>
<comment type="caution">
    <text evidence="8">The sequence shown here is derived from an EMBL/GenBank/DDBJ whole genome shotgun (WGS) entry which is preliminary data.</text>
</comment>
<dbReference type="Pfam" id="PF00326">
    <property type="entry name" value="Peptidase_S9"/>
    <property type="match status" value="1"/>
</dbReference>
<dbReference type="InterPro" id="IPR029058">
    <property type="entry name" value="AB_hydrolase_fold"/>
</dbReference>
<dbReference type="PANTHER" id="PTHR42881:SF2">
    <property type="entry name" value="PROLYL ENDOPEPTIDASE"/>
    <property type="match status" value="1"/>
</dbReference>
<reference evidence="8" key="2">
    <citation type="submission" date="2021-08" db="EMBL/GenBank/DDBJ databases">
        <authorList>
            <person name="Tani A."/>
            <person name="Ola A."/>
            <person name="Ogura Y."/>
            <person name="Katsura K."/>
            <person name="Hayashi T."/>
        </authorList>
    </citation>
    <scope>NUCLEOTIDE SEQUENCE</scope>
    <source>
        <strain evidence="8">NBRC 15686</strain>
    </source>
</reference>
<dbReference type="Gene3D" id="2.130.10.120">
    <property type="entry name" value="Prolyl oligopeptidase, N-terminal domain"/>
    <property type="match status" value="1"/>
</dbReference>
<feature type="domain" description="Peptidase S9A N-terminal" evidence="7">
    <location>
        <begin position="5"/>
        <end position="84"/>
    </location>
</feature>
<evidence type="ECO:0000256" key="3">
    <source>
        <dbReference type="ARBA" id="ARBA00022670"/>
    </source>
</evidence>
<dbReference type="InterPro" id="IPR002470">
    <property type="entry name" value="Peptidase_S9A"/>
</dbReference>
<dbReference type="SUPFAM" id="SSF50993">
    <property type="entry name" value="Peptidase/esterase 'gauge' domain"/>
    <property type="match status" value="1"/>
</dbReference>
<evidence type="ECO:0000256" key="4">
    <source>
        <dbReference type="ARBA" id="ARBA00022801"/>
    </source>
</evidence>
<dbReference type="Pfam" id="PF02897">
    <property type="entry name" value="Peptidase_S9_N"/>
    <property type="match status" value="1"/>
</dbReference>
<gene>
    <name evidence="8" type="ORF">LNAOJCKE_1581</name>
</gene>
<evidence type="ECO:0000313" key="9">
    <source>
        <dbReference type="Proteomes" id="UP001055039"/>
    </source>
</evidence>
<keyword evidence="9" id="KW-1185">Reference proteome</keyword>
<name>A0ABQ4UC08_9HYPH</name>